<name>A0A835V8M2_VANPL</name>
<dbReference type="GO" id="GO:0005737">
    <property type="term" value="C:cytoplasm"/>
    <property type="evidence" value="ECO:0007669"/>
    <property type="project" value="TreeGrafter"/>
</dbReference>
<dbReference type="InterPro" id="IPR047198">
    <property type="entry name" value="DDP-like_NUDIX"/>
</dbReference>
<dbReference type="PROSITE" id="PS00893">
    <property type="entry name" value="NUDIX_BOX"/>
    <property type="match status" value="1"/>
</dbReference>
<proteinExistence type="inferred from homology"/>
<dbReference type="GO" id="GO:0046872">
    <property type="term" value="F:metal ion binding"/>
    <property type="evidence" value="ECO:0007669"/>
    <property type="project" value="UniProtKB-KW"/>
</dbReference>
<dbReference type="PROSITE" id="PS51462">
    <property type="entry name" value="NUDIX"/>
    <property type="match status" value="1"/>
</dbReference>
<evidence type="ECO:0000256" key="3">
    <source>
        <dbReference type="ARBA" id="ARBA00005582"/>
    </source>
</evidence>
<dbReference type="OrthoDB" id="2011998at2759"/>
<reference evidence="9 10" key="1">
    <citation type="journal article" date="2020" name="Nat. Food">
        <title>A phased Vanilla planifolia genome enables genetic improvement of flavour and production.</title>
        <authorList>
            <person name="Hasing T."/>
            <person name="Tang H."/>
            <person name="Brym M."/>
            <person name="Khazi F."/>
            <person name="Huang T."/>
            <person name="Chambers A.H."/>
        </authorList>
    </citation>
    <scope>NUCLEOTIDE SEQUENCE [LARGE SCALE GENOMIC DNA]</scope>
    <source>
        <tissue evidence="9">Leaf</tissue>
    </source>
</reference>
<keyword evidence="5" id="KW-0378">Hydrolase</keyword>
<dbReference type="InterPro" id="IPR015797">
    <property type="entry name" value="NUDIX_hydrolase-like_dom_sf"/>
</dbReference>
<sequence>MMVQKEIGEQFPIRLLSYVFKQLIRREQNSGGRLRSCRSAYPSFLWRTFTAGIAEGRERRRVGVVNWGRMVSFSARQGRQLQRYSTTGGRLVVGCIPYKLDLNCSNNDLLRSMEVLVISSQKGYGMMFPKGGWESDETVKQAASREALEEAGVQGNLEHRLGKWKYKSSTQAINEGIMFPLKVTEELVHWPEMSVRHRRWVSVAEAREGCKHSWMREALDRLVRRLSSSIRRRKSASVS</sequence>
<evidence type="ECO:0000256" key="1">
    <source>
        <dbReference type="ARBA" id="ARBA00001936"/>
    </source>
</evidence>
<dbReference type="PANTHER" id="PTHR12629:SF42">
    <property type="entry name" value="OS02G0734300 PROTEIN"/>
    <property type="match status" value="1"/>
</dbReference>
<gene>
    <name evidence="9" type="ORF">HPP92_009201</name>
</gene>
<dbReference type="SUPFAM" id="SSF55811">
    <property type="entry name" value="Nudix"/>
    <property type="match status" value="1"/>
</dbReference>
<comment type="similarity">
    <text evidence="3">Belongs to the Nudix hydrolase family.</text>
</comment>
<keyword evidence="6" id="KW-0460">Magnesium</keyword>
<evidence type="ECO:0000259" key="8">
    <source>
        <dbReference type="PROSITE" id="PS51462"/>
    </source>
</evidence>
<evidence type="ECO:0000256" key="4">
    <source>
        <dbReference type="ARBA" id="ARBA00022723"/>
    </source>
</evidence>
<comment type="caution">
    <text evidence="9">The sequence shown here is derived from an EMBL/GenBank/DDBJ whole genome shotgun (WGS) entry which is preliminary data.</text>
</comment>
<evidence type="ECO:0000313" key="9">
    <source>
        <dbReference type="EMBL" id="KAG0487106.1"/>
    </source>
</evidence>
<feature type="domain" description="Nudix hydrolase" evidence="8">
    <location>
        <begin position="88"/>
        <end position="223"/>
    </location>
</feature>
<dbReference type="Gene3D" id="3.90.79.10">
    <property type="entry name" value="Nucleoside Triphosphate Pyrophosphohydrolase"/>
    <property type="match status" value="1"/>
</dbReference>
<dbReference type="GO" id="GO:0016462">
    <property type="term" value="F:pyrophosphatase activity"/>
    <property type="evidence" value="ECO:0007669"/>
    <property type="project" value="InterPro"/>
</dbReference>
<evidence type="ECO:0000256" key="6">
    <source>
        <dbReference type="ARBA" id="ARBA00022842"/>
    </source>
</evidence>
<accession>A0A835V8M2</accession>
<dbReference type="GO" id="GO:0005634">
    <property type="term" value="C:nucleus"/>
    <property type="evidence" value="ECO:0007669"/>
    <property type="project" value="TreeGrafter"/>
</dbReference>
<dbReference type="InterPro" id="IPR000086">
    <property type="entry name" value="NUDIX_hydrolase_dom"/>
</dbReference>
<dbReference type="Proteomes" id="UP000639772">
    <property type="component" value="Unassembled WGS sequence"/>
</dbReference>
<evidence type="ECO:0000256" key="7">
    <source>
        <dbReference type="ARBA" id="ARBA00023211"/>
    </source>
</evidence>
<keyword evidence="4" id="KW-0479">Metal-binding</keyword>
<dbReference type="EMBL" id="JADCNM010000004">
    <property type="protein sequence ID" value="KAG0487106.1"/>
    <property type="molecule type" value="Genomic_DNA"/>
</dbReference>
<comment type="cofactor">
    <cofactor evidence="1">
        <name>Mn(2+)</name>
        <dbReference type="ChEBI" id="CHEBI:29035"/>
    </cofactor>
</comment>
<dbReference type="AlphaFoldDB" id="A0A835V8M2"/>
<organism evidence="9 10">
    <name type="scientific">Vanilla planifolia</name>
    <name type="common">Vanilla</name>
    <dbReference type="NCBI Taxonomy" id="51239"/>
    <lineage>
        <taxon>Eukaryota</taxon>
        <taxon>Viridiplantae</taxon>
        <taxon>Streptophyta</taxon>
        <taxon>Embryophyta</taxon>
        <taxon>Tracheophyta</taxon>
        <taxon>Spermatophyta</taxon>
        <taxon>Magnoliopsida</taxon>
        <taxon>Liliopsida</taxon>
        <taxon>Asparagales</taxon>
        <taxon>Orchidaceae</taxon>
        <taxon>Vanilloideae</taxon>
        <taxon>Vanilleae</taxon>
        <taxon>Vanilla</taxon>
    </lineage>
</organism>
<dbReference type="CDD" id="cd04666">
    <property type="entry name" value="NUDIX_DIPP2_like_Nudt4"/>
    <property type="match status" value="1"/>
</dbReference>
<dbReference type="PANTHER" id="PTHR12629">
    <property type="entry name" value="DIPHOSPHOINOSITOL POLYPHOSPHATE PHOSPHOHYDROLASE"/>
    <property type="match status" value="1"/>
</dbReference>
<evidence type="ECO:0000256" key="2">
    <source>
        <dbReference type="ARBA" id="ARBA00001946"/>
    </source>
</evidence>
<dbReference type="InterPro" id="IPR020084">
    <property type="entry name" value="NUDIX_hydrolase_CS"/>
</dbReference>
<evidence type="ECO:0000256" key="5">
    <source>
        <dbReference type="ARBA" id="ARBA00022801"/>
    </source>
</evidence>
<comment type="cofactor">
    <cofactor evidence="2">
        <name>Mg(2+)</name>
        <dbReference type="ChEBI" id="CHEBI:18420"/>
    </cofactor>
</comment>
<evidence type="ECO:0000313" key="10">
    <source>
        <dbReference type="Proteomes" id="UP000639772"/>
    </source>
</evidence>
<dbReference type="Pfam" id="PF00293">
    <property type="entry name" value="NUDIX"/>
    <property type="match status" value="1"/>
</dbReference>
<keyword evidence="7" id="KW-0464">Manganese</keyword>
<protein>
    <recommendedName>
        <fullName evidence="8">Nudix hydrolase domain-containing protein</fullName>
    </recommendedName>
</protein>
<dbReference type="FunFam" id="3.90.79.10:FF:000022">
    <property type="entry name" value="Nudix hydrolase 17, mitochondrial"/>
    <property type="match status" value="1"/>
</dbReference>